<evidence type="ECO:0000256" key="4">
    <source>
        <dbReference type="ARBA" id="ARBA00022801"/>
    </source>
</evidence>
<evidence type="ECO:0000256" key="7">
    <source>
        <dbReference type="ARBA" id="ARBA00023136"/>
    </source>
</evidence>
<keyword evidence="7" id="KW-0472">Membrane</keyword>
<dbReference type="GO" id="GO:0016020">
    <property type="term" value="C:membrane"/>
    <property type="evidence" value="ECO:0007669"/>
    <property type="project" value="UniProtKB-SubCell"/>
</dbReference>
<dbReference type="GO" id="GO:0008081">
    <property type="term" value="F:phosphoric diester hydrolase activity"/>
    <property type="evidence" value="ECO:0007669"/>
    <property type="project" value="InterPro"/>
</dbReference>
<keyword evidence="3" id="KW-0812">Transmembrane</keyword>
<evidence type="ECO:0000256" key="3">
    <source>
        <dbReference type="ARBA" id="ARBA00022692"/>
    </source>
</evidence>
<dbReference type="AlphaFoldDB" id="A0A8E0VJ29"/>
<evidence type="ECO:0000256" key="6">
    <source>
        <dbReference type="ARBA" id="ARBA00023098"/>
    </source>
</evidence>
<evidence type="ECO:0000313" key="14">
    <source>
        <dbReference type="EMBL" id="KAA0196479.1"/>
    </source>
</evidence>
<evidence type="ECO:0000256" key="10">
    <source>
        <dbReference type="ARBA" id="ARBA00047538"/>
    </source>
</evidence>
<reference evidence="14" key="1">
    <citation type="submission" date="2019-05" db="EMBL/GenBank/DDBJ databases">
        <title>Annotation for the trematode Fasciolopsis buski.</title>
        <authorList>
            <person name="Choi Y.-J."/>
        </authorList>
    </citation>
    <scope>NUCLEOTIDE SEQUENCE</scope>
    <source>
        <strain evidence="14">HT</strain>
        <tissue evidence="14">Whole worm</tissue>
    </source>
</reference>
<dbReference type="InterPro" id="IPR017946">
    <property type="entry name" value="PLC-like_Pdiesterase_TIM-brl"/>
</dbReference>
<proteinExistence type="inferred from homology"/>
<evidence type="ECO:0000256" key="12">
    <source>
        <dbReference type="ARBA" id="ARBA00048947"/>
    </source>
</evidence>
<comment type="similarity">
    <text evidence="2">Belongs to the glycerophosphoryl diester phosphodiesterase family.</text>
</comment>
<dbReference type="Gene3D" id="3.20.20.190">
    <property type="entry name" value="Phosphatidylinositol (PI) phosphodiesterase"/>
    <property type="match status" value="1"/>
</dbReference>
<sequence>FHLSFSIGHRCRVSSEVNRSILRLEDLFKAFPTVPMNIDIKVDNDQLITKVAHLVQKYDREKYTIWGSFDTTVSEKCKQANSNISRFFPLRPAVFLLLANAIGLSPFFSIPYDYLELPLMTSLDTPEFRAANNLEDWKSRALMRVLHWFIMSPRLFRHLEARGIPVIFWVCNSEEEYRMAYDVGATGVMTDYPGRLRSFLDRNSNAGIHRPKGQLNGLLADSPKFSKRIERQLNDTILNRFTVLGSKRPVCRATTTVVHSGTDICKTAD</sequence>
<dbReference type="GO" id="GO:0046475">
    <property type="term" value="P:glycerophospholipid catabolic process"/>
    <property type="evidence" value="ECO:0007669"/>
    <property type="project" value="TreeGrafter"/>
</dbReference>
<evidence type="ECO:0000256" key="2">
    <source>
        <dbReference type="ARBA" id="ARBA00007277"/>
    </source>
</evidence>
<keyword evidence="5" id="KW-1133">Transmembrane helix</keyword>
<name>A0A8E0VJ29_9TREM</name>
<evidence type="ECO:0000256" key="9">
    <source>
        <dbReference type="ARBA" id="ARBA00047392"/>
    </source>
</evidence>
<evidence type="ECO:0000256" key="11">
    <source>
        <dbReference type="ARBA" id="ARBA00048580"/>
    </source>
</evidence>
<dbReference type="Pfam" id="PF03009">
    <property type="entry name" value="GDPD"/>
    <property type="match status" value="1"/>
</dbReference>
<dbReference type="GO" id="GO:0005737">
    <property type="term" value="C:cytoplasm"/>
    <property type="evidence" value="ECO:0007669"/>
    <property type="project" value="UniProtKB-ARBA"/>
</dbReference>
<evidence type="ECO:0000313" key="15">
    <source>
        <dbReference type="Proteomes" id="UP000728185"/>
    </source>
</evidence>
<comment type="catalytic activity">
    <reaction evidence="9">
        <text>N-(5Z,8Z,11Z,14Z-eicosatetraenoyl)-1-(9Z-octadecenoyl)-sn-glycero-3-phosphoethanolamine + H2O = N-(5Z,8Z,11Z,14Z-eicosatetraenoyl)-ethanolamine + 1-(9Z-octadecenoyl)-sn-glycero-3-phosphate + H(+)</text>
        <dbReference type="Rhea" id="RHEA:45544"/>
        <dbReference type="ChEBI" id="CHEBI:2700"/>
        <dbReference type="ChEBI" id="CHEBI:15377"/>
        <dbReference type="ChEBI" id="CHEBI:15378"/>
        <dbReference type="ChEBI" id="CHEBI:74544"/>
        <dbReference type="ChEBI" id="CHEBI:85223"/>
    </reaction>
    <physiologicalReaction direction="left-to-right" evidence="9">
        <dbReference type="Rhea" id="RHEA:45545"/>
    </physiologicalReaction>
</comment>
<dbReference type="InterPro" id="IPR030395">
    <property type="entry name" value="GP_PDE_dom"/>
</dbReference>
<keyword evidence="15" id="KW-1185">Reference proteome</keyword>
<dbReference type="PROSITE" id="PS51704">
    <property type="entry name" value="GP_PDE"/>
    <property type="match status" value="1"/>
</dbReference>
<comment type="subcellular location">
    <subcellularLocation>
        <location evidence="1">Membrane</location>
    </subcellularLocation>
</comment>
<keyword evidence="6" id="KW-0443">Lipid metabolism</keyword>
<feature type="domain" description="GP-PDE" evidence="13">
    <location>
        <begin position="1"/>
        <end position="200"/>
    </location>
</feature>
<evidence type="ECO:0000256" key="5">
    <source>
        <dbReference type="ARBA" id="ARBA00022989"/>
    </source>
</evidence>
<dbReference type="PANTHER" id="PTHR42758:SF2">
    <property type="entry name" value="PHOSPHATIDYLGLYCEROL PHOSPHOLIPASE C"/>
    <property type="match status" value="1"/>
</dbReference>
<comment type="catalytic activity">
    <reaction evidence="12">
        <text>N,1-di-(9Z-octadecenoyl)-sn-glycero-3-phosphoethanolamine + H2O = N-(9Z-octadecenoyl) ethanolamine + 1-(9Z-octadecenoyl)-sn-glycero-3-phosphate + H(+)</text>
        <dbReference type="Rhea" id="RHEA:56460"/>
        <dbReference type="ChEBI" id="CHEBI:15377"/>
        <dbReference type="ChEBI" id="CHEBI:15378"/>
        <dbReference type="ChEBI" id="CHEBI:71466"/>
        <dbReference type="ChEBI" id="CHEBI:74544"/>
        <dbReference type="ChEBI" id="CHEBI:85222"/>
    </reaction>
    <physiologicalReaction direction="left-to-right" evidence="12">
        <dbReference type="Rhea" id="RHEA:56461"/>
    </physiologicalReaction>
</comment>
<comment type="catalytic activity">
    <reaction evidence="11">
        <text>1-O-(1Z-octadecenyl)-sn-glycero-3-phospho-N-hexadecanoyl-ethanolamine + H2O = 1-O-(1Z-octadecenyl)-sn-glycero-3-phosphate + N-hexadecanoylethanolamine + H(+)</text>
        <dbReference type="Rhea" id="RHEA:53184"/>
        <dbReference type="ChEBI" id="CHEBI:15377"/>
        <dbReference type="ChEBI" id="CHEBI:15378"/>
        <dbReference type="ChEBI" id="CHEBI:71464"/>
        <dbReference type="ChEBI" id="CHEBI:137009"/>
        <dbReference type="ChEBI" id="CHEBI:137017"/>
    </reaction>
    <physiologicalReaction direction="left-to-right" evidence="11">
        <dbReference type="Rhea" id="RHEA:53185"/>
    </physiologicalReaction>
</comment>
<dbReference type="InterPro" id="IPR052271">
    <property type="entry name" value="GDPD-Related"/>
</dbReference>
<keyword evidence="4" id="KW-0378">Hydrolase</keyword>
<dbReference type="EMBL" id="LUCM01002994">
    <property type="protein sequence ID" value="KAA0196479.1"/>
    <property type="molecule type" value="Genomic_DNA"/>
</dbReference>
<dbReference type="Proteomes" id="UP000728185">
    <property type="component" value="Unassembled WGS sequence"/>
</dbReference>
<accession>A0A8E0VJ29</accession>
<organism evidence="14 15">
    <name type="scientific">Fasciolopsis buskii</name>
    <dbReference type="NCBI Taxonomy" id="27845"/>
    <lineage>
        <taxon>Eukaryota</taxon>
        <taxon>Metazoa</taxon>
        <taxon>Spiralia</taxon>
        <taxon>Lophotrochozoa</taxon>
        <taxon>Platyhelminthes</taxon>
        <taxon>Trematoda</taxon>
        <taxon>Digenea</taxon>
        <taxon>Plagiorchiida</taxon>
        <taxon>Echinostomata</taxon>
        <taxon>Echinostomatoidea</taxon>
        <taxon>Fasciolidae</taxon>
        <taxon>Fasciolopsis</taxon>
    </lineage>
</organism>
<evidence type="ECO:0000256" key="1">
    <source>
        <dbReference type="ARBA" id="ARBA00004370"/>
    </source>
</evidence>
<gene>
    <name evidence="14" type="ORF">FBUS_08749</name>
</gene>
<feature type="non-terminal residue" evidence="14">
    <location>
        <position position="1"/>
    </location>
</feature>
<comment type="caution">
    <text evidence="14">The sequence shown here is derived from an EMBL/GenBank/DDBJ whole genome shotgun (WGS) entry which is preliminary data.</text>
</comment>
<comment type="catalytic activity">
    <reaction evidence="10">
        <text>N-hexadecanoyl-1-(9Z-octadecenoyl)-sn-glycero-3-phosphoethanolamine + H2O = N-hexadecanoylethanolamine + 1-(9Z-octadecenoyl)-sn-glycero-3-phosphate + H(+)</text>
        <dbReference type="Rhea" id="RHEA:53168"/>
        <dbReference type="ChEBI" id="CHEBI:15377"/>
        <dbReference type="ChEBI" id="CHEBI:15378"/>
        <dbReference type="ChEBI" id="CHEBI:71464"/>
        <dbReference type="ChEBI" id="CHEBI:74544"/>
        <dbReference type="ChEBI" id="CHEBI:85217"/>
    </reaction>
    <physiologicalReaction direction="left-to-right" evidence="10">
        <dbReference type="Rhea" id="RHEA:53169"/>
    </physiologicalReaction>
</comment>
<evidence type="ECO:0000259" key="13">
    <source>
        <dbReference type="PROSITE" id="PS51704"/>
    </source>
</evidence>
<evidence type="ECO:0000256" key="8">
    <source>
        <dbReference type="ARBA" id="ARBA00036083"/>
    </source>
</evidence>
<comment type="catalytic activity">
    <reaction evidence="8">
        <text>1-O-hexadecyl-sn-glycero-3-phosphocholine + H2O = 1-O-hexadecyl-sn-glycero-3-phosphate + choline + H(+)</text>
        <dbReference type="Rhea" id="RHEA:41143"/>
        <dbReference type="ChEBI" id="CHEBI:15354"/>
        <dbReference type="ChEBI" id="CHEBI:15377"/>
        <dbReference type="ChEBI" id="CHEBI:15378"/>
        <dbReference type="ChEBI" id="CHEBI:64496"/>
        <dbReference type="ChEBI" id="CHEBI:77580"/>
    </reaction>
    <physiologicalReaction direction="left-to-right" evidence="8">
        <dbReference type="Rhea" id="RHEA:41144"/>
    </physiologicalReaction>
</comment>
<dbReference type="SUPFAM" id="SSF51695">
    <property type="entry name" value="PLC-like phosphodiesterases"/>
    <property type="match status" value="1"/>
</dbReference>
<dbReference type="PANTHER" id="PTHR42758">
    <property type="entry name" value="PHOSPHATIDYLGLYCEROL PHOSPHOLIPASE C"/>
    <property type="match status" value="1"/>
</dbReference>
<dbReference type="OrthoDB" id="1058301at2759"/>
<protein>
    <submittedName>
        <fullName evidence="14">Glycerophosphodiester phosphodiesterase domain-containing protein 1</fullName>
    </submittedName>
</protein>